<comment type="similarity">
    <text evidence="2">Belongs to the acyl-CoA dehydrogenase family.</text>
</comment>
<evidence type="ECO:0000313" key="8">
    <source>
        <dbReference type="EMBL" id="SVC03814.1"/>
    </source>
</evidence>
<feature type="domain" description="Acyl-CoA dehydrogenase/oxidase C-terminal" evidence="6">
    <location>
        <begin position="216"/>
        <end position="293"/>
    </location>
</feature>
<keyword evidence="4" id="KW-0274">FAD</keyword>
<dbReference type="PANTHER" id="PTHR43884">
    <property type="entry name" value="ACYL-COA DEHYDROGENASE"/>
    <property type="match status" value="1"/>
</dbReference>
<protein>
    <recommendedName>
        <fullName evidence="9">Acyl-CoA dehydrogenase</fullName>
    </recommendedName>
</protein>
<evidence type="ECO:0000256" key="4">
    <source>
        <dbReference type="ARBA" id="ARBA00022827"/>
    </source>
</evidence>
<accession>A0A382IVE9</accession>
<dbReference type="GO" id="GO:0050660">
    <property type="term" value="F:flavin adenine dinucleotide binding"/>
    <property type="evidence" value="ECO:0007669"/>
    <property type="project" value="InterPro"/>
</dbReference>
<feature type="non-terminal residue" evidence="8">
    <location>
        <position position="294"/>
    </location>
</feature>
<dbReference type="GO" id="GO:0003995">
    <property type="term" value="F:acyl-CoA dehydrogenase activity"/>
    <property type="evidence" value="ECO:0007669"/>
    <property type="project" value="TreeGrafter"/>
</dbReference>
<evidence type="ECO:0000256" key="2">
    <source>
        <dbReference type="ARBA" id="ARBA00009347"/>
    </source>
</evidence>
<dbReference type="InterPro" id="IPR036250">
    <property type="entry name" value="AcylCo_DH-like_C"/>
</dbReference>
<organism evidence="8">
    <name type="scientific">marine metagenome</name>
    <dbReference type="NCBI Taxonomy" id="408172"/>
    <lineage>
        <taxon>unclassified sequences</taxon>
        <taxon>metagenomes</taxon>
        <taxon>ecological metagenomes</taxon>
    </lineage>
</organism>
<evidence type="ECO:0000259" key="7">
    <source>
        <dbReference type="Pfam" id="PF02771"/>
    </source>
</evidence>
<evidence type="ECO:0000256" key="3">
    <source>
        <dbReference type="ARBA" id="ARBA00022630"/>
    </source>
</evidence>
<feature type="domain" description="Acyl-CoA dehydrogenase/oxidase N-terminal" evidence="7">
    <location>
        <begin position="7"/>
        <end position="118"/>
    </location>
</feature>
<dbReference type="Gene3D" id="1.10.540.10">
    <property type="entry name" value="Acyl-CoA dehydrogenase/oxidase, N-terminal domain"/>
    <property type="match status" value="1"/>
</dbReference>
<dbReference type="SUPFAM" id="SSF56645">
    <property type="entry name" value="Acyl-CoA dehydrogenase NM domain-like"/>
    <property type="match status" value="1"/>
</dbReference>
<evidence type="ECO:0000256" key="5">
    <source>
        <dbReference type="ARBA" id="ARBA00023002"/>
    </source>
</evidence>
<dbReference type="EMBL" id="UINC01070002">
    <property type="protein sequence ID" value="SVC03814.1"/>
    <property type="molecule type" value="Genomic_DNA"/>
</dbReference>
<dbReference type="InterPro" id="IPR013786">
    <property type="entry name" value="AcylCoA_DH/ox_N"/>
</dbReference>
<name>A0A382IVE9_9ZZZZ</name>
<sequence>MNFEFSSDQKLLKDQARKFLEGEESLKKAREVLENDAPYDESLWKSIIELGWTATTIPEEFDGLGLGYLELCVIAEELGRSLAPTPFSSSVYLATEALIRIGSPEQRKTYLPKLASGEIIGTLAHNESFTAPTENNINCKLENGQLTGIKIAVTDGDIADFAIVSVKEEERIKLCIADLNSSNIEIESQNTLDPSRSHASINFKNTKVETLSSNDNGWEDLQKILDRAAVLYAFEQLGGAEACMNMAKEYAMGRFAFGRPIASFQAIKHKIADMYIAVELARSNCYFGAWALST</sequence>
<dbReference type="InterPro" id="IPR009100">
    <property type="entry name" value="AcylCoA_DH/oxidase_NM_dom_sf"/>
</dbReference>
<dbReference type="Pfam" id="PF00441">
    <property type="entry name" value="Acyl-CoA_dh_1"/>
    <property type="match status" value="1"/>
</dbReference>
<dbReference type="AlphaFoldDB" id="A0A382IVE9"/>
<dbReference type="SUPFAM" id="SSF47203">
    <property type="entry name" value="Acyl-CoA dehydrogenase C-terminal domain-like"/>
    <property type="match status" value="1"/>
</dbReference>
<dbReference type="PANTHER" id="PTHR43884:SF20">
    <property type="entry name" value="ACYL-COA DEHYDROGENASE FADE28"/>
    <property type="match status" value="1"/>
</dbReference>
<comment type="cofactor">
    <cofactor evidence="1">
        <name>FAD</name>
        <dbReference type="ChEBI" id="CHEBI:57692"/>
    </cofactor>
</comment>
<proteinExistence type="inferred from homology"/>
<dbReference type="InterPro" id="IPR037069">
    <property type="entry name" value="AcylCoA_DH/ox_N_sf"/>
</dbReference>
<dbReference type="InterPro" id="IPR009075">
    <property type="entry name" value="AcylCo_DH/oxidase_C"/>
</dbReference>
<reference evidence="8" key="1">
    <citation type="submission" date="2018-05" db="EMBL/GenBank/DDBJ databases">
        <authorList>
            <person name="Lanie J.A."/>
            <person name="Ng W.-L."/>
            <person name="Kazmierczak K.M."/>
            <person name="Andrzejewski T.M."/>
            <person name="Davidsen T.M."/>
            <person name="Wayne K.J."/>
            <person name="Tettelin H."/>
            <person name="Glass J.I."/>
            <person name="Rusch D."/>
            <person name="Podicherti R."/>
            <person name="Tsui H.-C.T."/>
            <person name="Winkler M.E."/>
        </authorList>
    </citation>
    <scope>NUCLEOTIDE SEQUENCE</scope>
</reference>
<dbReference type="Gene3D" id="1.20.140.10">
    <property type="entry name" value="Butyryl-CoA Dehydrogenase, subunit A, domain 3"/>
    <property type="match status" value="1"/>
</dbReference>
<keyword evidence="5" id="KW-0560">Oxidoreductase</keyword>
<keyword evidence="3" id="KW-0285">Flavoprotein</keyword>
<evidence type="ECO:0000259" key="6">
    <source>
        <dbReference type="Pfam" id="PF00441"/>
    </source>
</evidence>
<evidence type="ECO:0000256" key="1">
    <source>
        <dbReference type="ARBA" id="ARBA00001974"/>
    </source>
</evidence>
<dbReference type="Pfam" id="PF02771">
    <property type="entry name" value="Acyl-CoA_dh_N"/>
    <property type="match status" value="1"/>
</dbReference>
<evidence type="ECO:0008006" key="9">
    <source>
        <dbReference type="Google" id="ProtNLM"/>
    </source>
</evidence>
<gene>
    <name evidence="8" type="ORF">METZ01_LOCUS256668</name>
</gene>